<dbReference type="Proteomes" id="UP000003861">
    <property type="component" value="Unassembled WGS sequence"/>
</dbReference>
<name>F7PLX0_9EURY</name>
<evidence type="ECO:0000313" key="2">
    <source>
        <dbReference type="EMBL" id="ERJ07483.1"/>
    </source>
</evidence>
<evidence type="ECO:0000256" key="1">
    <source>
        <dbReference type="SAM" id="MobiDB-lite"/>
    </source>
</evidence>
<protein>
    <submittedName>
        <fullName evidence="2">Uncharacterized protein</fullName>
    </submittedName>
</protein>
<comment type="caution">
    <text evidence="2">The sequence shown here is derived from an EMBL/GenBank/DDBJ whole genome shotgun (WGS) entry which is preliminary data.</text>
</comment>
<feature type="region of interest" description="Disordered" evidence="1">
    <location>
        <begin position="1"/>
        <end position="20"/>
    </location>
</feature>
<reference evidence="2 3" key="2">
    <citation type="journal article" date="2013" name="PLoS ONE">
        <title>INDIGO - INtegrated Data Warehouse of MIcrobial GenOmes with Examples from the Red Sea Extremophiles.</title>
        <authorList>
            <person name="Alam I."/>
            <person name="Antunes A."/>
            <person name="Kamau A.A."/>
            <person name="Ba Alawi W."/>
            <person name="Kalkatawi M."/>
            <person name="Stingl U."/>
            <person name="Bajic V.B."/>
        </authorList>
    </citation>
    <scope>NUCLEOTIDE SEQUENCE [LARGE SCALE GENOMIC DNA]</scope>
    <source>
        <strain evidence="2 3">SARL4B</strain>
    </source>
</reference>
<accession>F7PLX0</accession>
<reference evidence="2 3" key="1">
    <citation type="journal article" date="2011" name="J. Bacteriol.">
        <title>Genome sequence of Halorhabdus tiamatea, the first archaeon isolated from a deep-sea anoxic brine lake.</title>
        <authorList>
            <person name="Antunes A."/>
            <person name="Alam I."/>
            <person name="Bajic V.B."/>
            <person name="Stingl U."/>
        </authorList>
    </citation>
    <scope>NUCLEOTIDE SEQUENCE [LARGE SCALE GENOMIC DNA]</scope>
    <source>
        <strain evidence="2 3">SARL4B</strain>
    </source>
</reference>
<evidence type="ECO:0000313" key="3">
    <source>
        <dbReference type="Proteomes" id="UP000003861"/>
    </source>
</evidence>
<dbReference type="AlphaFoldDB" id="F7PLX0"/>
<proteinExistence type="predicted"/>
<dbReference type="EMBL" id="AFNT02000003">
    <property type="protein sequence ID" value="ERJ07483.1"/>
    <property type="molecule type" value="Genomic_DNA"/>
</dbReference>
<gene>
    <name evidence="2" type="ORF">HLRTI_000526</name>
</gene>
<sequence length="100" mass="11899">MQSDPPSDGDTNHESDQETWNTLTVMQGPEVSGRNRIWFGYHDTWEKFHDPDDEEKGTYTAAEPVQHIPLPRRMNREEIFEWLAAGEWDQKYLKTFDERE</sequence>
<organism evidence="2 3">
    <name type="scientific">Halorhabdus tiamatea SARL4B</name>
    <dbReference type="NCBI Taxonomy" id="1033806"/>
    <lineage>
        <taxon>Archaea</taxon>
        <taxon>Methanobacteriati</taxon>
        <taxon>Methanobacteriota</taxon>
        <taxon>Stenosarchaea group</taxon>
        <taxon>Halobacteria</taxon>
        <taxon>Halobacteriales</taxon>
        <taxon>Haloarculaceae</taxon>
        <taxon>Halorhabdus</taxon>
    </lineage>
</organism>
<dbReference type="RefSeq" id="WP_008527063.1">
    <property type="nucleotide sequence ID" value="NZ_AFNT02000003.1"/>
</dbReference>